<evidence type="ECO:0000313" key="2">
    <source>
        <dbReference type="EMBL" id="MDR6104036.1"/>
    </source>
</evidence>
<dbReference type="Proteomes" id="UP001255601">
    <property type="component" value="Unassembled WGS sequence"/>
</dbReference>
<dbReference type="EMBL" id="JAVIZC010000003">
    <property type="protein sequence ID" value="MDR6104036.1"/>
    <property type="molecule type" value="Genomic_DNA"/>
</dbReference>
<evidence type="ECO:0000313" key="3">
    <source>
        <dbReference type="Proteomes" id="UP001255601"/>
    </source>
</evidence>
<gene>
    <name evidence="2" type="ORF">QE369_004233</name>
</gene>
<dbReference type="AlphaFoldDB" id="A0AAJ2ETF0"/>
<protein>
    <recommendedName>
        <fullName evidence="1">DUF4145 domain-containing protein</fullName>
    </recommendedName>
</protein>
<evidence type="ECO:0000259" key="1">
    <source>
        <dbReference type="Pfam" id="PF13643"/>
    </source>
</evidence>
<accession>A0AAJ2ETF0</accession>
<proteinExistence type="predicted"/>
<feature type="domain" description="DUF4145" evidence="1">
    <location>
        <begin position="112"/>
        <end position="190"/>
    </location>
</feature>
<dbReference type="InterPro" id="IPR025285">
    <property type="entry name" value="DUF4145"/>
</dbReference>
<comment type="caution">
    <text evidence="2">The sequence shown here is derived from an EMBL/GenBank/DDBJ whole genome shotgun (WGS) entry which is preliminary data.</text>
</comment>
<dbReference type="Pfam" id="PF13643">
    <property type="entry name" value="DUF4145"/>
    <property type="match status" value="1"/>
</dbReference>
<reference evidence="2" key="1">
    <citation type="submission" date="2023-08" db="EMBL/GenBank/DDBJ databases">
        <title>Functional and genomic diversity of the sorghum phyllosphere microbiome.</title>
        <authorList>
            <person name="Shade A."/>
        </authorList>
    </citation>
    <scope>NUCLEOTIDE SEQUENCE</scope>
    <source>
        <strain evidence="2">SORGH_AS_0974</strain>
    </source>
</reference>
<organism evidence="2 3">
    <name type="scientific">Agrobacterium larrymoorei</name>
    <dbReference type="NCBI Taxonomy" id="160699"/>
    <lineage>
        <taxon>Bacteria</taxon>
        <taxon>Pseudomonadati</taxon>
        <taxon>Pseudomonadota</taxon>
        <taxon>Alphaproteobacteria</taxon>
        <taxon>Hyphomicrobiales</taxon>
        <taxon>Rhizobiaceae</taxon>
        <taxon>Rhizobium/Agrobacterium group</taxon>
        <taxon>Agrobacterium</taxon>
    </lineage>
</organism>
<name>A0AAJ2ETF0_9HYPH</name>
<sequence>MEVMIGFSLRGVERCPHCGIANPLLSRCWEETARIKDTATARLYATFKCSSCNRIVMAEGPVSPINQHGNFLHYEIAQRAEAIYPTPKKVDENLPEDARRYLKQAVDTLFAPDASVVMSASSVDAMLKAKGYLDGSLYSRIDKAVKDHILTEDMGRWAHKVRLEANAVRHADQQVIPPTKEDAEQVLEFSQALGDFLFVFTARVTHGLEQVGAVSDAS</sequence>